<evidence type="ECO:0000313" key="2">
    <source>
        <dbReference type="Proteomes" id="UP000190868"/>
    </source>
</evidence>
<proteinExistence type="predicted"/>
<dbReference type="GeneID" id="56566966"/>
<evidence type="ECO:0000313" key="1">
    <source>
        <dbReference type="EMBL" id="AQW88168.1"/>
    </source>
</evidence>
<organism evidence="1 2">
    <name type="scientific">Campylobacter pinnipediorum subsp. caledonicus</name>
    <dbReference type="NCBI Taxonomy" id="1874362"/>
    <lineage>
        <taxon>Bacteria</taxon>
        <taxon>Pseudomonadati</taxon>
        <taxon>Campylobacterota</taxon>
        <taxon>Epsilonproteobacteria</taxon>
        <taxon>Campylobacterales</taxon>
        <taxon>Campylobacteraceae</taxon>
        <taxon>Campylobacter</taxon>
    </lineage>
</organism>
<dbReference type="KEGG" id="cpin:CPIN18020_1326"/>
<keyword evidence="2" id="KW-1185">Reference proteome</keyword>
<protein>
    <submittedName>
        <fullName evidence="1">Uncharacterized protein</fullName>
    </submittedName>
</protein>
<dbReference type="Proteomes" id="UP000190868">
    <property type="component" value="Chromosome"/>
</dbReference>
<dbReference type="EMBL" id="CP017258">
    <property type="protein sequence ID" value="AQW88168.1"/>
    <property type="molecule type" value="Genomic_DNA"/>
</dbReference>
<reference evidence="2" key="1">
    <citation type="submission" date="2016-09" db="EMBL/GenBank/DDBJ databases">
        <title>Comparative genomics of the Campylobacter concisus group.</title>
        <authorList>
            <person name="Miller W.G."/>
            <person name="Yee E."/>
            <person name="Chapman M.H."/>
            <person name="Huynh S."/>
            <person name="Bono J.L."/>
            <person name="On S.L.W."/>
            <person name="StLeger J."/>
            <person name="Foster G."/>
            <person name="Parker C.T."/>
        </authorList>
    </citation>
    <scope>NUCLEOTIDE SEQUENCE [LARGE SCALE GENOMIC DNA]</scope>
    <source>
        <strain evidence="2">RM18021</strain>
    </source>
</reference>
<dbReference type="RefSeq" id="WP_078423701.1">
    <property type="nucleotide sequence ID" value="NZ_CP017018.1"/>
</dbReference>
<gene>
    <name evidence="1" type="ORF">CPIN18021_1375</name>
</gene>
<sequence>MQDELSIAYVAEKSAYKIYEKISEYCEVFVQIKNIRENGLKLLSDFAKLNKIDLQYDDIDIAFMPENLEDILIFIINYENSLCKTYESLIDNTSDEHLKDIFFRLWATCANEYIPTLKELLRHQMFDKSTKDLSDETLNSDNLQNMFGNYQQEFSQISSQLENILSGKADKKDIMKILNSPNFSFLSGAALGVLGASFIAKNIQEDENNKKD</sequence>
<dbReference type="AlphaFoldDB" id="A0A1S6U8V4"/>
<name>A0A1S6U8V4_9BACT</name>
<accession>A0A1S6U8V4</accession>